<protein>
    <submittedName>
        <fullName evidence="4">Uncharacterized protein</fullName>
    </submittedName>
</protein>
<evidence type="ECO:0000256" key="3">
    <source>
        <dbReference type="SAM" id="SignalP"/>
    </source>
</evidence>
<proteinExistence type="predicted"/>
<sequence length="216" mass="23921">MREALIFGSALTFLLCVSLSTSCVKVTSCSCRSSRGLLDLSPLASNNGPRFPHAFISKNSYISYNPCIAFTNATCKSVAMCKFFMGLHETVGSQNSARFIEEDGEISILYGTNNWGAKLVLRCIPHAVDSSLKVLKFDVRNKKYILQLSSKYACLKSKGLNAGSIIAIILAVIVAVYLFGGMLYMKCVHDAHRMQLIPHVEFWRTLPERTKVHISD</sequence>
<dbReference type="Ensembl" id="ENSEBUT00000005821.1">
    <property type="protein sequence ID" value="ENSEBUP00000005383.1"/>
    <property type="gene ID" value="ENSEBUG00000003673.1"/>
</dbReference>
<dbReference type="InterPro" id="IPR028927">
    <property type="entry name" value="Man-6-P_rcpt"/>
</dbReference>
<dbReference type="Pfam" id="PF02157">
    <property type="entry name" value="Man-6-P_recep"/>
    <property type="match status" value="1"/>
</dbReference>
<dbReference type="SUPFAM" id="SSF50911">
    <property type="entry name" value="Mannose 6-phosphate receptor domain"/>
    <property type="match status" value="1"/>
</dbReference>
<keyword evidence="5" id="KW-1185">Reference proteome</keyword>
<accession>A0A8C4NJZ5</accession>
<dbReference type="PROSITE" id="PS51257">
    <property type="entry name" value="PROKAR_LIPOPROTEIN"/>
    <property type="match status" value="1"/>
</dbReference>
<evidence type="ECO:0000313" key="4">
    <source>
        <dbReference type="Ensembl" id="ENSEBUP00000005383.1"/>
    </source>
</evidence>
<keyword evidence="2" id="KW-1133">Transmembrane helix</keyword>
<name>A0A8C4NJZ5_EPTBU</name>
<keyword evidence="1" id="KW-0325">Glycoprotein</keyword>
<keyword evidence="2" id="KW-0812">Transmembrane</keyword>
<dbReference type="PANTHER" id="PTHR15071:SF0">
    <property type="entry name" value="MANNOSE 6-PHOSPHATE RECEPTOR-LIKE PROTEIN 1"/>
    <property type="match status" value="1"/>
</dbReference>
<dbReference type="GO" id="GO:0005802">
    <property type="term" value="C:trans-Golgi network"/>
    <property type="evidence" value="ECO:0007669"/>
    <property type="project" value="TreeGrafter"/>
</dbReference>
<dbReference type="PANTHER" id="PTHR15071">
    <property type="entry name" value="MANNOSE-6-PHOSPHATE RECEPTOR FAMILY MEMBER"/>
    <property type="match status" value="1"/>
</dbReference>
<dbReference type="AlphaFoldDB" id="A0A8C4NJZ5"/>
<feature type="chain" id="PRO_5034529371" evidence="3">
    <location>
        <begin position="24"/>
        <end position="216"/>
    </location>
</feature>
<dbReference type="GO" id="GO:0000139">
    <property type="term" value="C:Golgi membrane"/>
    <property type="evidence" value="ECO:0007669"/>
    <property type="project" value="UniProtKB-SubCell"/>
</dbReference>
<reference evidence="4" key="1">
    <citation type="submission" date="2025-08" db="UniProtKB">
        <authorList>
            <consortium name="Ensembl"/>
        </authorList>
    </citation>
    <scope>IDENTIFICATION</scope>
</reference>
<evidence type="ECO:0000256" key="2">
    <source>
        <dbReference type="SAM" id="Phobius"/>
    </source>
</evidence>
<evidence type="ECO:0000313" key="5">
    <source>
        <dbReference type="Proteomes" id="UP000694388"/>
    </source>
</evidence>
<dbReference type="InterPro" id="IPR009011">
    <property type="entry name" value="Man6P_isomerase_rcpt-bd_dom_sf"/>
</dbReference>
<reference evidence="4" key="2">
    <citation type="submission" date="2025-09" db="UniProtKB">
        <authorList>
            <consortium name="Ensembl"/>
        </authorList>
    </citation>
    <scope>IDENTIFICATION</scope>
</reference>
<evidence type="ECO:0000256" key="1">
    <source>
        <dbReference type="ARBA" id="ARBA00023180"/>
    </source>
</evidence>
<keyword evidence="3" id="KW-0732">Signal</keyword>
<feature type="signal peptide" evidence="3">
    <location>
        <begin position="1"/>
        <end position="23"/>
    </location>
</feature>
<dbReference type="Gene3D" id="2.70.130.10">
    <property type="entry name" value="Mannose-6-phosphate receptor binding domain"/>
    <property type="match status" value="1"/>
</dbReference>
<organism evidence="4 5">
    <name type="scientific">Eptatretus burgeri</name>
    <name type="common">Inshore hagfish</name>
    <dbReference type="NCBI Taxonomy" id="7764"/>
    <lineage>
        <taxon>Eukaryota</taxon>
        <taxon>Metazoa</taxon>
        <taxon>Chordata</taxon>
        <taxon>Craniata</taxon>
        <taxon>Vertebrata</taxon>
        <taxon>Cyclostomata</taxon>
        <taxon>Myxini</taxon>
        <taxon>Myxiniformes</taxon>
        <taxon>Myxinidae</taxon>
        <taxon>Eptatretinae</taxon>
        <taxon>Eptatretus</taxon>
    </lineage>
</organism>
<feature type="transmembrane region" description="Helical" evidence="2">
    <location>
        <begin position="165"/>
        <end position="185"/>
    </location>
</feature>
<dbReference type="Proteomes" id="UP000694388">
    <property type="component" value="Unplaced"/>
</dbReference>
<dbReference type="OMA" id="TNATCKS"/>
<keyword evidence="2" id="KW-0472">Membrane</keyword>